<proteinExistence type="predicted"/>
<dbReference type="AlphaFoldDB" id="K9UJT3"/>
<accession>K9UJT3</accession>
<dbReference type="STRING" id="1173020.Cha6605_3739"/>
<dbReference type="KEGG" id="cmp:Cha6605_3739"/>
<evidence type="ECO:0000313" key="2">
    <source>
        <dbReference type="Proteomes" id="UP000010366"/>
    </source>
</evidence>
<protein>
    <submittedName>
        <fullName evidence="1">Uncharacterized protein</fullName>
    </submittedName>
</protein>
<name>K9UJT3_CHAP6</name>
<evidence type="ECO:0000313" key="1">
    <source>
        <dbReference type="EMBL" id="AFY94711.1"/>
    </source>
</evidence>
<gene>
    <name evidence="1" type="ORF">Cha6605_3739</name>
</gene>
<sequence length="121" mass="13392">MVGRFPPGLCETRQESEPLLERLRHRRGTRRLTSDRRLGGAQASRQVIGCKVGIEIGTGFQGSNLRADNNIQLAEYCTIPYPLTYGNSTEVGLAMCGSPHPNFSRRILKYSGGWSLINLAE</sequence>
<reference evidence="1 2" key="1">
    <citation type="submission" date="2012-05" db="EMBL/GenBank/DDBJ databases">
        <title>Finished chromosome of genome of Chamaesiphon sp. PCC 6605.</title>
        <authorList>
            <consortium name="US DOE Joint Genome Institute"/>
            <person name="Gugger M."/>
            <person name="Coursin T."/>
            <person name="Rippka R."/>
            <person name="Tandeau De Marsac N."/>
            <person name="Huntemann M."/>
            <person name="Wei C.-L."/>
            <person name="Han J."/>
            <person name="Detter J.C."/>
            <person name="Han C."/>
            <person name="Tapia R."/>
            <person name="Chen A."/>
            <person name="Kyrpides N."/>
            <person name="Mavromatis K."/>
            <person name="Markowitz V."/>
            <person name="Szeto E."/>
            <person name="Ivanova N."/>
            <person name="Pagani I."/>
            <person name="Pati A."/>
            <person name="Goodwin L."/>
            <person name="Nordberg H.P."/>
            <person name="Cantor M.N."/>
            <person name="Hua S.X."/>
            <person name="Woyke T."/>
            <person name="Kerfeld C.A."/>
        </authorList>
    </citation>
    <scope>NUCLEOTIDE SEQUENCE [LARGE SCALE GENOMIC DNA]</scope>
    <source>
        <strain evidence="2">ATCC 27169 / PCC 6605</strain>
    </source>
</reference>
<dbReference type="EMBL" id="CP003600">
    <property type="protein sequence ID" value="AFY94711.1"/>
    <property type="molecule type" value="Genomic_DNA"/>
</dbReference>
<keyword evidence="2" id="KW-1185">Reference proteome</keyword>
<dbReference type="HOGENOM" id="CLU_2033900_0_0_3"/>
<organism evidence="1 2">
    <name type="scientific">Chamaesiphon minutus (strain ATCC 27169 / PCC 6605)</name>
    <dbReference type="NCBI Taxonomy" id="1173020"/>
    <lineage>
        <taxon>Bacteria</taxon>
        <taxon>Bacillati</taxon>
        <taxon>Cyanobacteriota</taxon>
        <taxon>Cyanophyceae</taxon>
        <taxon>Gomontiellales</taxon>
        <taxon>Chamaesiphonaceae</taxon>
        <taxon>Chamaesiphon</taxon>
    </lineage>
</organism>
<dbReference type="Proteomes" id="UP000010366">
    <property type="component" value="Chromosome"/>
</dbReference>